<feature type="transmembrane region" description="Helical" evidence="2">
    <location>
        <begin position="218"/>
        <end position="240"/>
    </location>
</feature>
<proteinExistence type="predicted"/>
<evidence type="ECO:0000313" key="4">
    <source>
        <dbReference type="Proteomes" id="UP000027222"/>
    </source>
</evidence>
<keyword evidence="2" id="KW-0472">Membrane</keyword>
<evidence type="ECO:0000313" key="3">
    <source>
        <dbReference type="EMBL" id="KDR68872.1"/>
    </source>
</evidence>
<gene>
    <name evidence="3" type="ORF">GALMADRAFT_160711</name>
</gene>
<dbReference type="EMBL" id="KL142405">
    <property type="protein sequence ID" value="KDR68872.1"/>
    <property type="molecule type" value="Genomic_DNA"/>
</dbReference>
<feature type="region of interest" description="Disordered" evidence="1">
    <location>
        <begin position="287"/>
        <end position="306"/>
    </location>
</feature>
<organism evidence="3 4">
    <name type="scientific">Galerina marginata (strain CBS 339.88)</name>
    <dbReference type="NCBI Taxonomy" id="685588"/>
    <lineage>
        <taxon>Eukaryota</taxon>
        <taxon>Fungi</taxon>
        <taxon>Dikarya</taxon>
        <taxon>Basidiomycota</taxon>
        <taxon>Agaricomycotina</taxon>
        <taxon>Agaricomycetes</taxon>
        <taxon>Agaricomycetidae</taxon>
        <taxon>Agaricales</taxon>
        <taxon>Agaricineae</taxon>
        <taxon>Strophariaceae</taxon>
        <taxon>Galerina</taxon>
    </lineage>
</organism>
<dbReference type="HOGENOM" id="CLU_052688_0_0_1"/>
<sequence>MSDIPTQTQGVDDPKASIISYSGPWTSIDNTAAYGGSLHKTTATGASATLSYTGSQLVTIVGGIQPCVKNISELVEYQVVMDGVVDARKTLACTSQFQLSVALYNGTGGNPGDNTHHVITISNLGPVSAPLIIDRFSYVVYLPTTSIPAGVQPTSTGSSNTVNANASAGTATQTVATGLIVTTVNGIATFTPVLTTLTIAVASTGADSSTVARHPAHFLAPVIGGVVGLVVVAVILFFIGRNRWRKRSSKRSTFFADKFAEHVSPFDLDSHQSREVAESLTNIHSHFDPHRHASHTHPSASSFRSNSIYDAQGNSTTFRSEKWGNEKTGYGY</sequence>
<reference evidence="4" key="1">
    <citation type="journal article" date="2014" name="Proc. Natl. Acad. Sci. U.S.A.">
        <title>Extensive sampling of basidiomycete genomes demonstrates inadequacy of the white-rot/brown-rot paradigm for wood decay fungi.</title>
        <authorList>
            <person name="Riley R."/>
            <person name="Salamov A.A."/>
            <person name="Brown D.W."/>
            <person name="Nagy L.G."/>
            <person name="Floudas D."/>
            <person name="Held B.W."/>
            <person name="Levasseur A."/>
            <person name="Lombard V."/>
            <person name="Morin E."/>
            <person name="Otillar R."/>
            <person name="Lindquist E.A."/>
            <person name="Sun H."/>
            <person name="LaButti K.M."/>
            <person name="Schmutz J."/>
            <person name="Jabbour D."/>
            <person name="Luo H."/>
            <person name="Baker S.E."/>
            <person name="Pisabarro A.G."/>
            <person name="Walton J.D."/>
            <person name="Blanchette R.A."/>
            <person name="Henrissat B."/>
            <person name="Martin F."/>
            <person name="Cullen D."/>
            <person name="Hibbett D.S."/>
            <person name="Grigoriev I.V."/>
        </authorList>
    </citation>
    <scope>NUCLEOTIDE SEQUENCE [LARGE SCALE GENOMIC DNA]</scope>
    <source>
        <strain evidence="4">CBS 339.88</strain>
    </source>
</reference>
<keyword evidence="2" id="KW-0812">Transmembrane</keyword>
<evidence type="ECO:0000256" key="2">
    <source>
        <dbReference type="SAM" id="Phobius"/>
    </source>
</evidence>
<dbReference type="Proteomes" id="UP000027222">
    <property type="component" value="Unassembled WGS sequence"/>
</dbReference>
<feature type="compositionally biased region" description="Polar residues" evidence="1">
    <location>
        <begin position="296"/>
        <end position="306"/>
    </location>
</feature>
<accession>A0A067SFV0</accession>
<protein>
    <submittedName>
        <fullName evidence="3">Uncharacterized protein</fullName>
    </submittedName>
</protein>
<evidence type="ECO:0000256" key="1">
    <source>
        <dbReference type="SAM" id="MobiDB-lite"/>
    </source>
</evidence>
<keyword evidence="4" id="KW-1185">Reference proteome</keyword>
<dbReference type="AlphaFoldDB" id="A0A067SFV0"/>
<keyword evidence="2" id="KW-1133">Transmembrane helix</keyword>
<name>A0A067SFV0_GALM3</name>